<evidence type="ECO:0008006" key="3">
    <source>
        <dbReference type="Google" id="ProtNLM"/>
    </source>
</evidence>
<gene>
    <name evidence="1" type="primary">gb08829</name>
    <name evidence="1" type="ORF">PR202_gb08829</name>
</gene>
<reference evidence="1" key="2">
    <citation type="submission" date="2021-12" db="EMBL/GenBank/DDBJ databases">
        <title>Resequencing data analysis of finger millet.</title>
        <authorList>
            <person name="Hatakeyama M."/>
            <person name="Aluri S."/>
            <person name="Balachadran M.T."/>
            <person name="Sivarajan S.R."/>
            <person name="Poveda L."/>
            <person name="Shimizu-Inatsugi R."/>
            <person name="Schlapbach R."/>
            <person name="Sreeman S.M."/>
            <person name="Shimizu K.K."/>
        </authorList>
    </citation>
    <scope>NUCLEOTIDE SEQUENCE</scope>
</reference>
<dbReference type="Proteomes" id="UP001054889">
    <property type="component" value="Unassembled WGS sequence"/>
</dbReference>
<comment type="caution">
    <text evidence="1">The sequence shown here is derived from an EMBL/GenBank/DDBJ whole genome shotgun (WGS) entry which is preliminary data.</text>
</comment>
<dbReference type="InterPro" id="IPR044956">
    <property type="entry name" value="SKIP35"/>
</dbReference>
<reference evidence="1" key="1">
    <citation type="journal article" date="2018" name="DNA Res.">
        <title>Multiple hybrid de novo genome assembly of finger millet, an orphan allotetraploid crop.</title>
        <authorList>
            <person name="Hatakeyama M."/>
            <person name="Aluri S."/>
            <person name="Balachadran M.T."/>
            <person name="Sivarajan S.R."/>
            <person name="Patrignani A."/>
            <person name="Gruter S."/>
            <person name="Poveda L."/>
            <person name="Shimizu-Inatsugi R."/>
            <person name="Baeten J."/>
            <person name="Francoijs K.J."/>
            <person name="Nataraja K.N."/>
            <person name="Reddy Y.A.N."/>
            <person name="Phadnis S."/>
            <person name="Ravikumar R.L."/>
            <person name="Schlapbach R."/>
            <person name="Sreeman S.M."/>
            <person name="Shimizu K.K."/>
        </authorList>
    </citation>
    <scope>NUCLEOTIDE SEQUENCE</scope>
</reference>
<proteinExistence type="predicted"/>
<dbReference type="AlphaFoldDB" id="A0AAV5EG08"/>
<accession>A0AAV5EG08</accession>
<dbReference type="EMBL" id="BQKI01000075">
    <property type="protein sequence ID" value="GJN21360.1"/>
    <property type="molecule type" value="Genomic_DNA"/>
</dbReference>
<dbReference type="InterPro" id="IPR036770">
    <property type="entry name" value="Ankyrin_rpt-contain_sf"/>
</dbReference>
<protein>
    <recommendedName>
        <fullName evidence="3">Ankyrin repeat-containing domain</fullName>
    </recommendedName>
</protein>
<evidence type="ECO:0000313" key="2">
    <source>
        <dbReference type="Proteomes" id="UP001054889"/>
    </source>
</evidence>
<dbReference type="Gene3D" id="1.25.40.20">
    <property type="entry name" value="Ankyrin repeat-containing domain"/>
    <property type="match status" value="1"/>
</dbReference>
<name>A0AAV5EG08_ELECO</name>
<dbReference type="PANTHER" id="PTHR36024:SF2">
    <property type="entry name" value="OS02G0562400 PROTEIN"/>
    <property type="match status" value="1"/>
</dbReference>
<dbReference type="SUPFAM" id="SSF48403">
    <property type="entry name" value="Ankyrin repeat"/>
    <property type="match status" value="1"/>
</dbReference>
<organism evidence="1 2">
    <name type="scientific">Eleusine coracana subsp. coracana</name>
    <dbReference type="NCBI Taxonomy" id="191504"/>
    <lineage>
        <taxon>Eukaryota</taxon>
        <taxon>Viridiplantae</taxon>
        <taxon>Streptophyta</taxon>
        <taxon>Embryophyta</taxon>
        <taxon>Tracheophyta</taxon>
        <taxon>Spermatophyta</taxon>
        <taxon>Magnoliopsida</taxon>
        <taxon>Liliopsida</taxon>
        <taxon>Poales</taxon>
        <taxon>Poaceae</taxon>
        <taxon>PACMAD clade</taxon>
        <taxon>Chloridoideae</taxon>
        <taxon>Cynodonteae</taxon>
        <taxon>Eleusininae</taxon>
        <taxon>Eleusine</taxon>
    </lineage>
</organism>
<keyword evidence="2" id="KW-1185">Reference proteome</keyword>
<sequence>MQIASQNGLAVDTDLALVYAAHYCKFETMECLVDEGNATSFIGPLIKAAECGCLPVVHWFVSRGVNDIEMCLALTTAASNGHFLVASYLLAHIPVNVLEALSQQILKAARGQGSKSLDGVAFLLESNFLRCYCNIRSSGQNCNWEHHWYVSRLGCLSKRTLV</sequence>
<evidence type="ECO:0000313" key="1">
    <source>
        <dbReference type="EMBL" id="GJN21360.1"/>
    </source>
</evidence>
<dbReference type="PANTHER" id="PTHR36024">
    <property type="entry name" value="ANKYRIN REPEAT PROTEIN SKIP35"/>
    <property type="match status" value="1"/>
</dbReference>